<dbReference type="AlphaFoldDB" id="Q2JB13"/>
<sequence>MAALLGLLGLAGWAFAALSINVATLIDSGRNAADFAARMLPLDFPTAGELLRLTGQTMSIVICATLLSVVLSTGLAVLAAGNTAPHRGARFGARTVIVAARAVPDVVLATVFFRLFGFGALAGVLAMGLHSVGMVGKLYADAVEQIDEGPREAMRAGGAGRGSWWPACCRRCCPRSWRPRCTGWTSTCGSRSSSASWVSTGSAAPSRPAADRVCAGHPRSGAGDRVRGDHRARCGRRGARAGRRCCRAARQARRGLRGRGRPGCRGRAARHGIENEQLPRPGAELPIEFALLSFEGKLRAAGVTTVFHGISFEDTHHDIPRSVGQAEKTCEAIDAYTGGLVDHRILYRLDVRSPEALSALARRLDQVPDGALVSHEDHTPGQGQYAVREHYERYLMGSRGMSDAEAREHVDQLIADRDGRLDIREEALVWLAARSARIRLLGHDPSSAAEIAELRDRGCAVAEFPTTIEAAEAARAHGLPVVIGAPNILRGRSHNGNASGRDLVGRGLVTALVSDYLPSGLLAAAMLLAEQGLATLPAAIGLVTAGPAEVAGLPDRGRLEPGLRADFVLVEPRRPWPVVRSVLSSWGVW</sequence>
<evidence type="ECO:0000259" key="9">
    <source>
        <dbReference type="Pfam" id="PF00528"/>
    </source>
</evidence>
<proteinExistence type="predicted"/>
<feature type="region of interest" description="Disordered" evidence="7">
    <location>
        <begin position="197"/>
        <end position="229"/>
    </location>
</feature>
<dbReference type="SUPFAM" id="SSF161098">
    <property type="entry name" value="MetI-like"/>
    <property type="match status" value="1"/>
</dbReference>
<dbReference type="PANTHER" id="PTHR30043:SF1">
    <property type="entry name" value="ABC TRANSPORT SYSTEM PERMEASE PROTEIN P69"/>
    <property type="match status" value="1"/>
</dbReference>
<keyword evidence="6 8" id="KW-0472">Membrane</keyword>
<dbReference type="HOGENOM" id="CLU_462914_0_0_11"/>
<evidence type="ECO:0000256" key="3">
    <source>
        <dbReference type="ARBA" id="ARBA00022475"/>
    </source>
</evidence>
<dbReference type="eggNOG" id="COG3454">
    <property type="taxonomic scope" value="Bacteria"/>
</dbReference>
<dbReference type="eggNOG" id="COG3639">
    <property type="taxonomic scope" value="Bacteria"/>
</dbReference>
<evidence type="ECO:0000256" key="5">
    <source>
        <dbReference type="ARBA" id="ARBA00022989"/>
    </source>
</evidence>
<dbReference type="EMBL" id="CP000249">
    <property type="protein sequence ID" value="ABD11529.1"/>
    <property type="molecule type" value="Genomic_DNA"/>
</dbReference>
<dbReference type="InterPro" id="IPR000515">
    <property type="entry name" value="MetI-like"/>
</dbReference>
<dbReference type="InterPro" id="IPR032466">
    <property type="entry name" value="Metal_Hydrolase"/>
</dbReference>
<name>Q2JB13_FRACC</name>
<keyword evidence="10" id="KW-0378">Hydrolase</keyword>
<dbReference type="Gene3D" id="1.10.3720.10">
    <property type="entry name" value="MetI-like"/>
    <property type="match status" value="1"/>
</dbReference>
<dbReference type="NCBIfam" id="NF011990">
    <property type="entry name" value="PRK15446.2-6"/>
    <property type="match status" value="1"/>
</dbReference>
<comment type="subcellular location">
    <subcellularLocation>
        <location evidence="1">Cell membrane</location>
        <topology evidence="1">Multi-pass membrane protein</topology>
    </subcellularLocation>
</comment>
<keyword evidence="2" id="KW-0813">Transport</keyword>
<dbReference type="PhylomeDB" id="Q2JB13"/>
<keyword evidence="11" id="KW-1185">Reference proteome</keyword>
<dbReference type="Gene3D" id="3.20.20.140">
    <property type="entry name" value="Metal-dependent hydrolases"/>
    <property type="match status" value="1"/>
</dbReference>
<dbReference type="CDD" id="cd06261">
    <property type="entry name" value="TM_PBP2"/>
    <property type="match status" value="1"/>
</dbReference>
<dbReference type="KEGG" id="fra:Francci3_2157"/>
<gene>
    <name evidence="10" type="ordered locus">Francci3_2157</name>
</gene>
<keyword evidence="4 8" id="KW-0812">Transmembrane</keyword>
<protein>
    <submittedName>
        <fullName evidence="10">Metal-dependent hydrolase</fullName>
    </submittedName>
</protein>
<dbReference type="GO" id="GO:0016787">
    <property type="term" value="F:hydrolase activity"/>
    <property type="evidence" value="ECO:0007669"/>
    <property type="project" value="UniProtKB-KW"/>
</dbReference>
<accession>Q2JB13</accession>
<dbReference type="STRING" id="106370.Francci3_2157"/>
<evidence type="ECO:0000256" key="8">
    <source>
        <dbReference type="SAM" id="Phobius"/>
    </source>
</evidence>
<evidence type="ECO:0000313" key="10">
    <source>
        <dbReference type="EMBL" id="ABD11529.1"/>
    </source>
</evidence>
<keyword evidence="3" id="KW-1003">Cell membrane</keyword>
<dbReference type="InterPro" id="IPR035906">
    <property type="entry name" value="MetI-like_sf"/>
</dbReference>
<evidence type="ECO:0000256" key="1">
    <source>
        <dbReference type="ARBA" id="ARBA00004651"/>
    </source>
</evidence>
<evidence type="ECO:0000313" key="11">
    <source>
        <dbReference type="Proteomes" id="UP000001937"/>
    </source>
</evidence>
<feature type="transmembrane region" description="Helical" evidence="8">
    <location>
        <begin position="56"/>
        <end position="81"/>
    </location>
</feature>
<evidence type="ECO:0000256" key="7">
    <source>
        <dbReference type="SAM" id="MobiDB-lite"/>
    </source>
</evidence>
<dbReference type="GO" id="GO:0005886">
    <property type="term" value="C:plasma membrane"/>
    <property type="evidence" value="ECO:0007669"/>
    <property type="project" value="UniProtKB-SubCell"/>
</dbReference>
<keyword evidence="5 8" id="KW-1133">Transmembrane helix</keyword>
<dbReference type="GO" id="GO:0055085">
    <property type="term" value="P:transmembrane transport"/>
    <property type="evidence" value="ECO:0007669"/>
    <property type="project" value="InterPro"/>
</dbReference>
<organism evidence="10 11">
    <name type="scientific">Frankia casuarinae (strain DSM 45818 / CECT 9043 / HFP020203 / CcI3)</name>
    <dbReference type="NCBI Taxonomy" id="106370"/>
    <lineage>
        <taxon>Bacteria</taxon>
        <taxon>Bacillati</taxon>
        <taxon>Actinomycetota</taxon>
        <taxon>Actinomycetes</taxon>
        <taxon>Frankiales</taxon>
        <taxon>Frankiaceae</taxon>
        <taxon>Frankia</taxon>
    </lineage>
</organism>
<evidence type="ECO:0000256" key="6">
    <source>
        <dbReference type="ARBA" id="ARBA00023136"/>
    </source>
</evidence>
<dbReference type="PANTHER" id="PTHR30043">
    <property type="entry name" value="PHOSPHONATES TRANSPORT SYSTEM PERMEASE PROTEIN"/>
    <property type="match status" value="1"/>
</dbReference>
<evidence type="ECO:0000256" key="2">
    <source>
        <dbReference type="ARBA" id="ARBA00022448"/>
    </source>
</evidence>
<feature type="transmembrane region" description="Helical" evidence="8">
    <location>
        <begin position="102"/>
        <end position="129"/>
    </location>
</feature>
<dbReference type="SUPFAM" id="SSF51556">
    <property type="entry name" value="Metallo-dependent hydrolases"/>
    <property type="match status" value="1"/>
</dbReference>
<feature type="domain" description="ABC transmembrane type-1" evidence="9">
    <location>
        <begin position="74"/>
        <end position="161"/>
    </location>
</feature>
<evidence type="ECO:0000256" key="4">
    <source>
        <dbReference type="ARBA" id="ARBA00022692"/>
    </source>
</evidence>
<reference evidence="10 11" key="1">
    <citation type="journal article" date="2007" name="Genome Res.">
        <title>Genome characteristics of facultatively symbiotic Frankia sp. strains reflect host range and host plant biogeography.</title>
        <authorList>
            <person name="Normand P."/>
            <person name="Lapierre P."/>
            <person name="Tisa L.S."/>
            <person name="Gogarten J.P."/>
            <person name="Alloisio N."/>
            <person name="Bagnarol E."/>
            <person name="Bassi C.A."/>
            <person name="Berry A.M."/>
            <person name="Bickhart D.M."/>
            <person name="Choisne N."/>
            <person name="Couloux A."/>
            <person name="Cournoyer B."/>
            <person name="Cruveiller S."/>
            <person name="Daubin V."/>
            <person name="Demange N."/>
            <person name="Francino M.P."/>
            <person name="Goltsman E."/>
            <person name="Huang Y."/>
            <person name="Kopp O.R."/>
            <person name="Labarre L."/>
            <person name="Lapidus A."/>
            <person name="Lavire C."/>
            <person name="Marechal J."/>
            <person name="Martinez M."/>
            <person name="Mastronunzio J.E."/>
            <person name="Mullin B.C."/>
            <person name="Niemann J."/>
            <person name="Pujic P."/>
            <person name="Rawnsley T."/>
            <person name="Rouy Z."/>
            <person name="Schenowitz C."/>
            <person name="Sellstedt A."/>
            <person name="Tavares F."/>
            <person name="Tomkins J.P."/>
            <person name="Vallenet D."/>
            <person name="Valverde C."/>
            <person name="Wall L.G."/>
            <person name="Wang Y."/>
            <person name="Medigue C."/>
            <person name="Benson D.R."/>
        </authorList>
    </citation>
    <scope>NUCLEOTIDE SEQUENCE [LARGE SCALE GENOMIC DNA]</scope>
    <source>
        <strain evidence="11">DSM 45818 / CECT 9043 / CcI3</strain>
    </source>
</reference>
<dbReference type="Proteomes" id="UP000001937">
    <property type="component" value="Chromosome"/>
</dbReference>
<dbReference type="Pfam" id="PF00528">
    <property type="entry name" value="BPD_transp_1"/>
    <property type="match status" value="1"/>
</dbReference>